<dbReference type="GO" id="GO:0046922">
    <property type="term" value="F:peptide-O-fucosyltransferase activity"/>
    <property type="evidence" value="ECO:0007669"/>
    <property type="project" value="UniProtKB-EC"/>
</dbReference>
<reference evidence="8" key="1">
    <citation type="submission" date="2025-08" db="UniProtKB">
        <authorList>
            <consortium name="RefSeq"/>
        </authorList>
    </citation>
    <scope>IDENTIFICATION</scope>
    <source>
        <tissue evidence="8">Tentacle</tissue>
    </source>
</reference>
<dbReference type="Proteomes" id="UP000515163">
    <property type="component" value="Unplaced"/>
</dbReference>
<name>A0A6P8IXU2_ACTTE</name>
<evidence type="ECO:0000256" key="5">
    <source>
        <dbReference type="ARBA" id="ARBA00047273"/>
    </source>
</evidence>
<evidence type="ECO:0000256" key="3">
    <source>
        <dbReference type="ARBA" id="ARBA00023253"/>
    </source>
</evidence>
<dbReference type="OrthoDB" id="428346at2759"/>
<dbReference type="AlphaFoldDB" id="A0A6P8IXU2"/>
<dbReference type="GO" id="GO:0046921">
    <property type="term" value="F:alpha-(1-&gt;6)-fucosyltransferase activity"/>
    <property type="evidence" value="ECO:0007669"/>
    <property type="project" value="TreeGrafter"/>
</dbReference>
<gene>
    <name evidence="8" type="primary">LOC116306040</name>
</gene>
<evidence type="ECO:0000256" key="6">
    <source>
        <dbReference type="ARBA" id="ARBA00048647"/>
    </source>
</evidence>
<dbReference type="GO" id="GO:0006487">
    <property type="term" value="P:protein N-linked glycosylation"/>
    <property type="evidence" value="ECO:0007669"/>
    <property type="project" value="TreeGrafter"/>
</dbReference>
<dbReference type="GeneID" id="116306040"/>
<evidence type="ECO:0000256" key="1">
    <source>
        <dbReference type="ARBA" id="ARBA00012196"/>
    </source>
</evidence>
<keyword evidence="2" id="KW-0808">Transferase</keyword>
<keyword evidence="7" id="KW-1185">Reference proteome</keyword>
<comment type="catalytic activity">
    <reaction evidence="6">
        <text>L-seryl-[protein] + GDP-beta-L-fucose = 3-O-(alpha-L-fucosyl)-L-seryl-[protein] + GDP + H(+)</text>
        <dbReference type="Rhea" id="RHEA:63644"/>
        <dbReference type="Rhea" id="RHEA-COMP:9863"/>
        <dbReference type="Rhea" id="RHEA-COMP:17914"/>
        <dbReference type="ChEBI" id="CHEBI:15378"/>
        <dbReference type="ChEBI" id="CHEBI:29999"/>
        <dbReference type="ChEBI" id="CHEBI:57273"/>
        <dbReference type="ChEBI" id="CHEBI:58189"/>
        <dbReference type="ChEBI" id="CHEBI:189632"/>
        <dbReference type="EC" id="2.4.1.221"/>
    </reaction>
    <physiologicalReaction direction="left-to-right" evidence="6">
        <dbReference type="Rhea" id="RHEA:63645"/>
    </physiologicalReaction>
</comment>
<dbReference type="InParanoid" id="A0A6P8IXU2"/>
<dbReference type="InterPro" id="IPR019378">
    <property type="entry name" value="GDP-Fuc_O-FucTrfase"/>
</dbReference>
<evidence type="ECO:0000256" key="4">
    <source>
        <dbReference type="ARBA" id="ARBA00023277"/>
    </source>
</evidence>
<accession>A0A6P8IXU2</accession>
<dbReference type="EC" id="2.4.1.221" evidence="1"/>
<organism evidence="7 8">
    <name type="scientific">Actinia tenebrosa</name>
    <name type="common">Australian red waratah sea anemone</name>
    <dbReference type="NCBI Taxonomy" id="6105"/>
    <lineage>
        <taxon>Eukaryota</taxon>
        <taxon>Metazoa</taxon>
        <taxon>Cnidaria</taxon>
        <taxon>Anthozoa</taxon>
        <taxon>Hexacorallia</taxon>
        <taxon>Actiniaria</taxon>
        <taxon>Actiniidae</taxon>
        <taxon>Actinia</taxon>
    </lineage>
</organism>
<evidence type="ECO:0000313" key="8">
    <source>
        <dbReference type="RefSeq" id="XP_031571927.1"/>
    </source>
</evidence>
<proteinExistence type="predicted"/>
<dbReference type="RefSeq" id="XP_031571927.1">
    <property type="nucleotide sequence ID" value="XM_031716067.1"/>
</dbReference>
<protein>
    <recommendedName>
        <fullName evidence="1">peptide-O-fucosyltransferase</fullName>
        <ecNumber evidence="1">2.4.1.221</ecNumber>
    </recommendedName>
</protein>
<dbReference type="GO" id="GO:0006004">
    <property type="term" value="P:fucose metabolic process"/>
    <property type="evidence" value="ECO:0007669"/>
    <property type="project" value="UniProtKB-KW"/>
</dbReference>
<comment type="catalytic activity">
    <reaction evidence="5">
        <text>L-threonyl-[protein] + GDP-beta-L-fucose = 3-O-(alpha-L-fucosyl)-L-threonyl-[protein] + GDP + H(+)</text>
        <dbReference type="Rhea" id="RHEA:70491"/>
        <dbReference type="Rhea" id="RHEA-COMP:11060"/>
        <dbReference type="Rhea" id="RHEA-COMP:17915"/>
        <dbReference type="ChEBI" id="CHEBI:15378"/>
        <dbReference type="ChEBI" id="CHEBI:30013"/>
        <dbReference type="ChEBI" id="CHEBI:57273"/>
        <dbReference type="ChEBI" id="CHEBI:58189"/>
        <dbReference type="ChEBI" id="CHEBI:189631"/>
        <dbReference type="EC" id="2.4.1.221"/>
    </reaction>
    <physiologicalReaction direction="left-to-right" evidence="5">
        <dbReference type="Rhea" id="RHEA:70492"/>
    </physiologicalReaction>
</comment>
<sequence length="303" mass="35005">MLTNRVFLINWGGPGNLETFLQPNTINWTYDGRLLQNVKMHRKYWGVSGPEPGYDESRLEEYPKFLNWVEKKNFDVFLKEDVEAIGTIWYFADQIWKNPHLSKRAKELGLPPAQDDFPFSMLGCAMDFLFNRSVFVDNKLALARKELGVRSRPYIGIHIRTSDHHFGSSNPHSIRTKNPKRVLECAQRVQTIIQAKKSVGKRPITWFLAADDAKLKNNWTKELPLNVFSLKMNPQHLEYSGKDSTAFLDVLVDIFLLSESDYFIATWDSTFSYVVMGIRGFSTKSFTYGERCNINETSLELAE</sequence>
<dbReference type="Gene3D" id="3.40.50.11350">
    <property type="match status" value="1"/>
</dbReference>
<evidence type="ECO:0000256" key="2">
    <source>
        <dbReference type="ARBA" id="ARBA00022679"/>
    </source>
</evidence>
<evidence type="ECO:0000313" key="7">
    <source>
        <dbReference type="Proteomes" id="UP000515163"/>
    </source>
</evidence>
<dbReference type="KEGG" id="aten:116306040"/>
<keyword evidence="3" id="KW-0294">Fucose metabolism</keyword>
<dbReference type="Pfam" id="PF10250">
    <property type="entry name" value="O-FucT"/>
    <property type="match status" value="1"/>
</dbReference>
<dbReference type="PANTHER" id="PTHR13132:SF29">
    <property type="entry name" value="ALPHA-(1,6)-FUCOSYLTRANSFERASE"/>
    <property type="match status" value="1"/>
</dbReference>
<keyword evidence="4" id="KW-0119">Carbohydrate metabolism</keyword>
<dbReference type="PANTHER" id="PTHR13132">
    <property type="entry name" value="ALPHA- 1,6 -FUCOSYLTRANSFERASE"/>
    <property type="match status" value="1"/>
</dbReference>